<feature type="transmembrane region" description="Helical" evidence="1">
    <location>
        <begin position="116"/>
        <end position="135"/>
    </location>
</feature>
<dbReference type="InterPro" id="IPR052184">
    <property type="entry name" value="SDR_enzymes"/>
</dbReference>
<dbReference type="SUPFAM" id="SSF51735">
    <property type="entry name" value="NAD(P)-binding Rossmann-fold domains"/>
    <property type="match status" value="1"/>
</dbReference>
<dbReference type="EMBL" id="HBGA01144084">
    <property type="protein sequence ID" value="CAD9041564.1"/>
    <property type="molecule type" value="Transcribed_RNA"/>
</dbReference>
<dbReference type="AlphaFoldDB" id="A0A7S1JFX3"/>
<dbReference type="PRINTS" id="PR00081">
    <property type="entry name" value="GDHRDH"/>
</dbReference>
<keyword evidence="1" id="KW-1133">Transmembrane helix</keyword>
<dbReference type="GO" id="GO:0016616">
    <property type="term" value="F:oxidoreductase activity, acting on the CH-OH group of donors, NAD or NADP as acceptor"/>
    <property type="evidence" value="ECO:0007669"/>
    <property type="project" value="TreeGrafter"/>
</dbReference>
<dbReference type="PANTHER" id="PTHR45458:SF2">
    <property type="entry name" value="OXIDOREDUCTASE, SHORT CHAIN DEHYDROGENASE_REDUCTASE FAMILY SUPERFAMILY (AFU_ORTHOLOGUE AFUA_3G13450)"/>
    <property type="match status" value="1"/>
</dbReference>
<dbReference type="Pfam" id="PF00106">
    <property type="entry name" value="adh_short"/>
    <property type="match status" value="1"/>
</dbReference>
<dbReference type="Gene3D" id="3.40.50.720">
    <property type="entry name" value="NAD(P)-binding Rossmann-like Domain"/>
    <property type="match status" value="1"/>
</dbReference>
<keyword evidence="1" id="KW-0472">Membrane</keyword>
<protein>
    <submittedName>
        <fullName evidence="2">Uncharacterized protein</fullName>
    </submittedName>
</protein>
<sequence>MSVQYQDLEARGLLTSTPSGANKGTMAVAAVFGFFACGIVAAGAQQLTSGSIALFAPAAQTTTSVRPAAFTQGYGVPVVRPMGFQQQRSEVLDAQPMRSVDMQALRMSTSNQGPTGLFAGLALLSMSIVGVVALIRNLVKPKAKLGSGHQNQWVMAASTAKDEIYSMADQPARFAKAKAENNARHLDIDSVYDPAWLKGKRVGLTGANRGIGLALAKELTAVGAKVIALNRSDSAELQALKPEETILGVDVTNDAACEKIGEKITGGPLDVLINNAGYFYEPVEKIDSLNFPEQLKMIDICALGPLRITAGLYNASLLKEGCKIAMITSQGGSVTWRTTQNPDGGDYGHHMSKSAANMMGVLVSQEFKKYNIPVGIIHPGFNKTDMTAKYAEIWEVEGAVDPSVGAKRVLHEIGRINMETTGLFINAEDGKQIPW</sequence>
<keyword evidence="1" id="KW-0812">Transmembrane</keyword>
<gene>
    <name evidence="2" type="ORF">EGYM00392_LOCUS52739</name>
</gene>
<proteinExistence type="predicted"/>
<evidence type="ECO:0000313" key="2">
    <source>
        <dbReference type="EMBL" id="CAD9041564.1"/>
    </source>
</evidence>
<name>A0A7S1JFX3_9EUGL</name>
<dbReference type="InterPro" id="IPR036291">
    <property type="entry name" value="NAD(P)-bd_dom_sf"/>
</dbReference>
<organism evidence="2">
    <name type="scientific">Eutreptiella gymnastica</name>
    <dbReference type="NCBI Taxonomy" id="73025"/>
    <lineage>
        <taxon>Eukaryota</taxon>
        <taxon>Discoba</taxon>
        <taxon>Euglenozoa</taxon>
        <taxon>Euglenida</taxon>
        <taxon>Spirocuta</taxon>
        <taxon>Euglenophyceae</taxon>
        <taxon>Eutreptiales</taxon>
        <taxon>Eutreptiaceae</taxon>
        <taxon>Eutreptiella</taxon>
    </lineage>
</organism>
<feature type="transmembrane region" description="Helical" evidence="1">
    <location>
        <begin position="24"/>
        <end position="44"/>
    </location>
</feature>
<accession>A0A7S1JFX3</accession>
<evidence type="ECO:0000256" key="1">
    <source>
        <dbReference type="SAM" id="Phobius"/>
    </source>
</evidence>
<dbReference type="InterPro" id="IPR002347">
    <property type="entry name" value="SDR_fam"/>
</dbReference>
<reference evidence="2" key="1">
    <citation type="submission" date="2021-01" db="EMBL/GenBank/DDBJ databases">
        <authorList>
            <person name="Corre E."/>
            <person name="Pelletier E."/>
            <person name="Niang G."/>
            <person name="Scheremetjew M."/>
            <person name="Finn R."/>
            <person name="Kale V."/>
            <person name="Holt S."/>
            <person name="Cochrane G."/>
            <person name="Meng A."/>
            <person name="Brown T."/>
            <person name="Cohen L."/>
        </authorList>
    </citation>
    <scope>NUCLEOTIDE SEQUENCE</scope>
    <source>
        <strain evidence="2">NIES-381</strain>
    </source>
</reference>
<dbReference type="PANTHER" id="PTHR45458">
    <property type="entry name" value="SHORT-CHAIN DEHYDROGENASE/REDUCTASE SDR"/>
    <property type="match status" value="1"/>
</dbReference>